<evidence type="ECO:0000313" key="6">
    <source>
        <dbReference type="EMBL" id="MBA8792601.1"/>
    </source>
</evidence>
<organism evidence="6 7">
    <name type="scientific">Microlunatus kandeliicorticis</name>
    <dbReference type="NCBI Taxonomy" id="1759536"/>
    <lineage>
        <taxon>Bacteria</taxon>
        <taxon>Bacillati</taxon>
        <taxon>Actinomycetota</taxon>
        <taxon>Actinomycetes</taxon>
        <taxon>Propionibacteriales</taxon>
        <taxon>Propionibacteriaceae</taxon>
        <taxon>Microlunatus</taxon>
    </lineage>
</organism>
<dbReference type="EMBL" id="JACGWT010000001">
    <property type="protein sequence ID" value="MBA8792601.1"/>
    <property type="molecule type" value="Genomic_DNA"/>
</dbReference>
<evidence type="ECO:0000256" key="3">
    <source>
        <dbReference type="ARBA" id="ARBA00023163"/>
    </source>
</evidence>
<name>A0A7W3P480_9ACTN</name>
<dbReference type="InterPro" id="IPR010982">
    <property type="entry name" value="Lambda_DNA-bd_dom_sf"/>
</dbReference>
<dbReference type="InterPro" id="IPR028082">
    <property type="entry name" value="Peripla_BP_I"/>
</dbReference>
<dbReference type="AlphaFoldDB" id="A0A7W3P480"/>
<dbReference type="Proteomes" id="UP000523079">
    <property type="component" value="Unassembled WGS sequence"/>
</dbReference>
<dbReference type="InterPro" id="IPR046335">
    <property type="entry name" value="LacI/GalR-like_sensor"/>
</dbReference>
<dbReference type="PROSITE" id="PS50932">
    <property type="entry name" value="HTH_LACI_2"/>
    <property type="match status" value="1"/>
</dbReference>
<sequence length="362" mass="38551">MARRQASVKDVAALAGVSMGTVSNVLNSPDKVSEPTRLRVEDAIRKLGWSRNESARQLRAGVSHSIGMVVMDIANPFFTDVISGAERAVEERGLSVQLGNSGGRVDRERAQLRLFEEQRVRGVLLAPIEGVADYLLQLHRRGIPVVIVDRAGDDLDCCSVSVDDLEGGRLAVDHLVGTGHRRIAFVGGPGSVKQVRDRRLGAELAVGAVPDAELVVVPTTRLEVGAGVAAAEQIAATPVAERPTAVFAANDLLALGLLQGLITSGLRVPDDVAIVGYDDISFAEAAAIPLSSVRQPRETLGERAAALLFSEIADDEGEHRHEHVRFSPELVVRRSSAAPVGTHRRGGPERRTGPTARGRARS</sequence>
<feature type="domain" description="HTH lacI-type" evidence="5">
    <location>
        <begin position="6"/>
        <end position="60"/>
    </location>
</feature>
<dbReference type="Pfam" id="PF13377">
    <property type="entry name" value="Peripla_BP_3"/>
    <property type="match status" value="1"/>
</dbReference>
<dbReference type="PROSITE" id="PS00356">
    <property type="entry name" value="HTH_LACI_1"/>
    <property type="match status" value="1"/>
</dbReference>
<accession>A0A7W3P480</accession>
<keyword evidence="2" id="KW-0238">DNA-binding</keyword>
<comment type="caution">
    <text evidence="6">The sequence shown here is derived from an EMBL/GenBank/DDBJ whole genome shotgun (WGS) entry which is preliminary data.</text>
</comment>
<protein>
    <submittedName>
        <fullName evidence="6">LacI family transcriptional regulator</fullName>
    </submittedName>
</protein>
<gene>
    <name evidence="6" type="ORF">FHX74_000195</name>
</gene>
<reference evidence="6 7" key="1">
    <citation type="submission" date="2020-07" db="EMBL/GenBank/DDBJ databases">
        <title>Sequencing the genomes of 1000 actinobacteria strains.</title>
        <authorList>
            <person name="Klenk H.-P."/>
        </authorList>
    </citation>
    <scope>NUCLEOTIDE SEQUENCE [LARGE SCALE GENOMIC DNA]</scope>
    <source>
        <strain evidence="6 7">DSM 100723</strain>
    </source>
</reference>
<evidence type="ECO:0000256" key="2">
    <source>
        <dbReference type="ARBA" id="ARBA00023125"/>
    </source>
</evidence>
<evidence type="ECO:0000256" key="4">
    <source>
        <dbReference type="SAM" id="MobiDB-lite"/>
    </source>
</evidence>
<dbReference type="CDD" id="cd01392">
    <property type="entry name" value="HTH_LacI"/>
    <property type="match status" value="1"/>
</dbReference>
<dbReference type="PANTHER" id="PTHR30146">
    <property type="entry name" value="LACI-RELATED TRANSCRIPTIONAL REPRESSOR"/>
    <property type="match status" value="1"/>
</dbReference>
<dbReference type="GO" id="GO:0000976">
    <property type="term" value="F:transcription cis-regulatory region binding"/>
    <property type="evidence" value="ECO:0007669"/>
    <property type="project" value="TreeGrafter"/>
</dbReference>
<keyword evidence="7" id="KW-1185">Reference proteome</keyword>
<dbReference type="SUPFAM" id="SSF47413">
    <property type="entry name" value="lambda repressor-like DNA-binding domains"/>
    <property type="match status" value="1"/>
</dbReference>
<dbReference type="InterPro" id="IPR000843">
    <property type="entry name" value="HTH_LacI"/>
</dbReference>
<evidence type="ECO:0000313" key="7">
    <source>
        <dbReference type="Proteomes" id="UP000523079"/>
    </source>
</evidence>
<dbReference type="PANTHER" id="PTHR30146:SF109">
    <property type="entry name" value="HTH-TYPE TRANSCRIPTIONAL REGULATOR GALS"/>
    <property type="match status" value="1"/>
</dbReference>
<dbReference type="SUPFAM" id="SSF53822">
    <property type="entry name" value="Periplasmic binding protein-like I"/>
    <property type="match status" value="1"/>
</dbReference>
<evidence type="ECO:0000259" key="5">
    <source>
        <dbReference type="PROSITE" id="PS50932"/>
    </source>
</evidence>
<dbReference type="GO" id="GO:0003700">
    <property type="term" value="F:DNA-binding transcription factor activity"/>
    <property type="evidence" value="ECO:0007669"/>
    <property type="project" value="TreeGrafter"/>
</dbReference>
<dbReference type="RefSeq" id="WP_182558232.1">
    <property type="nucleotide sequence ID" value="NZ_JACGWT010000001.1"/>
</dbReference>
<feature type="region of interest" description="Disordered" evidence="4">
    <location>
        <begin position="333"/>
        <end position="362"/>
    </location>
</feature>
<dbReference type="Gene3D" id="3.40.50.2300">
    <property type="match status" value="2"/>
</dbReference>
<dbReference type="SMART" id="SM00354">
    <property type="entry name" value="HTH_LACI"/>
    <property type="match status" value="1"/>
</dbReference>
<keyword evidence="1" id="KW-0805">Transcription regulation</keyword>
<evidence type="ECO:0000256" key="1">
    <source>
        <dbReference type="ARBA" id="ARBA00023015"/>
    </source>
</evidence>
<feature type="compositionally biased region" description="Low complexity" evidence="4">
    <location>
        <begin position="353"/>
        <end position="362"/>
    </location>
</feature>
<dbReference type="Gene3D" id="1.10.260.40">
    <property type="entry name" value="lambda repressor-like DNA-binding domains"/>
    <property type="match status" value="1"/>
</dbReference>
<keyword evidence="3" id="KW-0804">Transcription</keyword>
<proteinExistence type="predicted"/>
<dbReference type="Pfam" id="PF00356">
    <property type="entry name" value="LacI"/>
    <property type="match status" value="1"/>
</dbReference>